<evidence type="ECO:0000313" key="2">
    <source>
        <dbReference type="EMBL" id="CAA6817726.1"/>
    </source>
</evidence>
<feature type="signal peptide" evidence="1">
    <location>
        <begin position="1"/>
        <end position="26"/>
    </location>
</feature>
<evidence type="ECO:0008006" key="3">
    <source>
        <dbReference type="Google" id="ProtNLM"/>
    </source>
</evidence>
<accession>A0A6S6TRN5</accession>
<reference evidence="2" key="1">
    <citation type="submission" date="2020-01" db="EMBL/GenBank/DDBJ databases">
        <authorList>
            <person name="Meier V. D."/>
            <person name="Meier V D."/>
        </authorList>
    </citation>
    <scope>NUCLEOTIDE SEQUENCE</scope>
    <source>
        <strain evidence="2">HLG_WM_MAG_09</strain>
    </source>
</reference>
<feature type="chain" id="PRO_5027576033" description="DUF11 domain-containing protein" evidence="1">
    <location>
        <begin position="27"/>
        <end position="328"/>
    </location>
</feature>
<dbReference type="NCBIfam" id="TIGR01451">
    <property type="entry name" value="B_ant_repeat"/>
    <property type="match status" value="1"/>
</dbReference>
<name>A0A6S6TRN5_9GAMM</name>
<evidence type="ECO:0000256" key="1">
    <source>
        <dbReference type="SAM" id="SignalP"/>
    </source>
</evidence>
<sequence length="328" mass="35106">MWLTDSRLIKVLFLLLLMMAMGLARAEGTAAGTRINNTVQVSFQVGDSPDSIHTETASHDFIVSELIRSNVSSLNPEGVAVPAPAQDVILTFELTNTGNGEETFMLSTDDMQSEFSAEITAMWIESNGEPGLQDDDTLYSEGVELQADQSVTVYVVGTIPPDQEHEAEAGVLLTATAATPGAGQLSIGEAIPPEQNNGVEAVVAQNNASANDSGVYIVSGIQLDVRKEVVSVRDPYQGNLVMPGSEITYQITVGASGKGTAQDLKVSDPSPASMSYKQNSLLLNEQVLSDRADDDKGYFDEQSDTVWFEPGTVVAPAIYQYKLTYVVD</sequence>
<dbReference type="EMBL" id="CACVAT010000287">
    <property type="protein sequence ID" value="CAA6817726.1"/>
    <property type="molecule type" value="Genomic_DNA"/>
</dbReference>
<protein>
    <recommendedName>
        <fullName evidence="3">DUF11 domain-containing protein</fullName>
    </recommendedName>
</protein>
<dbReference type="InterPro" id="IPR047589">
    <property type="entry name" value="DUF11_rpt"/>
</dbReference>
<gene>
    <name evidence="2" type="ORF">HELGO_WM37557</name>
</gene>
<organism evidence="2">
    <name type="scientific">uncultured Thiotrichaceae bacterium</name>
    <dbReference type="NCBI Taxonomy" id="298394"/>
    <lineage>
        <taxon>Bacteria</taxon>
        <taxon>Pseudomonadati</taxon>
        <taxon>Pseudomonadota</taxon>
        <taxon>Gammaproteobacteria</taxon>
        <taxon>Thiotrichales</taxon>
        <taxon>Thiotrichaceae</taxon>
        <taxon>environmental samples</taxon>
    </lineage>
</organism>
<keyword evidence="1" id="KW-0732">Signal</keyword>
<dbReference type="AlphaFoldDB" id="A0A6S6TRN5"/>
<proteinExistence type="predicted"/>